<keyword evidence="7" id="KW-0653">Protein transport</keyword>
<dbReference type="AlphaFoldDB" id="A0AAE7BDW9"/>
<evidence type="ECO:0000256" key="2">
    <source>
        <dbReference type="ARBA" id="ARBA00005811"/>
    </source>
</evidence>
<keyword evidence="10" id="KW-1185">Reference proteome</keyword>
<dbReference type="GO" id="GO:0015031">
    <property type="term" value="P:protein transport"/>
    <property type="evidence" value="ECO:0007669"/>
    <property type="project" value="UniProtKB-KW"/>
</dbReference>
<comment type="similarity">
    <text evidence="2 7">Belongs to the ExbD/TolR family.</text>
</comment>
<keyword evidence="4 7" id="KW-0812">Transmembrane</keyword>
<organism evidence="9 10">
    <name type="scientific">Arcobacter venerupis</name>
    <dbReference type="NCBI Taxonomy" id="1054033"/>
    <lineage>
        <taxon>Bacteria</taxon>
        <taxon>Pseudomonadati</taxon>
        <taxon>Campylobacterota</taxon>
        <taxon>Epsilonproteobacteria</taxon>
        <taxon>Campylobacterales</taxon>
        <taxon>Arcobacteraceae</taxon>
        <taxon>Arcobacter</taxon>
    </lineage>
</organism>
<dbReference type="Gene3D" id="3.30.420.270">
    <property type="match status" value="1"/>
</dbReference>
<feature type="transmembrane region" description="Helical" evidence="8">
    <location>
        <begin position="12"/>
        <end position="32"/>
    </location>
</feature>
<gene>
    <name evidence="9" type="primary">exbD4</name>
    <name evidence="9" type="ORF">AVENP_3069</name>
</gene>
<dbReference type="GO" id="GO:0022857">
    <property type="term" value="F:transmembrane transporter activity"/>
    <property type="evidence" value="ECO:0007669"/>
    <property type="project" value="InterPro"/>
</dbReference>
<dbReference type="PANTHER" id="PTHR30558">
    <property type="entry name" value="EXBD MEMBRANE COMPONENT OF PMF-DRIVEN MACROMOLECULE IMPORT SYSTEM"/>
    <property type="match status" value="1"/>
</dbReference>
<dbReference type="Pfam" id="PF02472">
    <property type="entry name" value="ExbD"/>
    <property type="match status" value="1"/>
</dbReference>
<dbReference type="Proteomes" id="UP000503482">
    <property type="component" value="Chromosome"/>
</dbReference>
<comment type="subcellular location">
    <subcellularLocation>
        <location evidence="1">Cell membrane</location>
        <topology evidence="1">Single-pass membrane protein</topology>
    </subcellularLocation>
    <subcellularLocation>
        <location evidence="7">Cell membrane</location>
        <topology evidence="7">Single-pass type II membrane protein</topology>
    </subcellularLocation>
</comment>
<evidence type="ECO:0000256" key="6">
    <source>
        <dbReference type="ARBA" id="ARBA00023136"/>
    </source>
</evidence>
<dbReference type="InterPro" id="IPR003400">
    <property type="entry name" value="ExbD"/>
</dbReference>
<evidence type="ECO:0000313" key="9">
    <source>
        <dbReference type="EMBL" id="QKF68532.1"/>
    </source>
</evidence>
<keyword evidence="5 8" id="KW-1133">Transmembrane helix</keyword>
<proteinExistence type="inferred from homology"/>
<dbReference type="KEGG" id="avp:AVENP_3069"/>
<evidence type="ECO:0000256" key="1">
    <source>
        <dbReference type="ARBA" id="ARBA00004162"/>
    </source>
</evidence>
<dbReference type="EMBL" id="CP053840">
    <property type="protein sequence ID" value="QKF68532.1"/>
    <property type="molecule type" value="Genomic_DNA"/>
</dbReference>
<evidence type="ECO:0000256" key="8">
    <source>
        <dbReference type="SAM" id="Phobius"/>
    </source>
</evidence>
<keyword evidence="3" id="KW-1003">Cell membrane</keyword>
<sequence>MRKHREFLAPDLTPLIDVVFLLLIFFLVSSVLKREDLAFLLNLPKSQYSVEVINPKNINISLNLDEIYMEDKKIDFEGLDKNLYEIENKNTSVNVRIDEEVKYQRIIKVFDLLKKNNFYNIALVNHKEKK</sequence>
<keyword evidence="7" id="KW-0813">Transport</keyword>
<accession>A0AAE7BDW9</accession>
<evidence type="ECO:0000256" key="7">
    <source>
        <dbReference type="RuleBase" id="RU003879"/>
    </source>
</evidence>
<evidence type="ECO:0000313" key="10">
    <source>
        <dbReference type="Proteomes" id="UP000503482"/>
    </source>
</evidence>
<evidence type="ECO:0000256" key="5">
    <source>
        <dbReference type="ARBA" id="ARBA00022989"/>
    </source>
</evidence>
<evidence type="ECO:0000256" key="3">
    <source>
        <dbReference type="ARBA" id="ARBA00022475"/>
    </source>
</evidence>
<dbReference type="GO" id="GO:0005886">
    <property type="term" value="C:plasma membrane"/>
    <property type="evidence" value="ECO:0007669"/>
    <property type="project" value="UniProtKB-SubCell"/>
</dbReference>
<dbReference type="RefSeq" id="WP_128360351.1">
    <property type="nucleotide sequence ID" value="NZ_CP053840.1"/>
</dbReference>
<name>A0AAE7BDW9_9BACT</name>
<protein>
    <submittedName>
        <fullName evidence="9">TonB system transport protein ExbD</fullName>
    </submittedName>
</protein>
<keyword evidence="6 8" id="KW-0472">Membrane</keyword>
<evidence type="ECO:0000256" key="4">
    <source>
        <dbReference type="ARBA" id="ARBA00022692"/>
    </source>
</evidence>
<reference evidence="9 10" key="1">
    <citation type="submission" date="2020-05" db="EMBL/GenBank/DDBJ databases">
        <title>Complete genome sequencing of Campylobacter and Arcobacter type strains.</title>
        <authorList>
            <person name="Miller W.G."/>
            <person name="Yee E."/>
        </authorList>
    </citation>
    <scope>NUCLEOTIDE SEQUENCE [LARGE SCALE GENOMIC DNA]</scope>
    <source>
        <strain evidence="9 10">LMG 26156</strain>
    </source>
</reference>